<keyword evidence="3" id="KW-1185">Reference proteome</keyword>
<organism evidence="2 3">
    <name type="scientific">Mycetomoellerius zeteki</name>
    <dbReference type="NCBI Taxonomy" id="64791"/>
    <lineage>
        <taxon>Eukaryota</taxon>
        <taxon>Metazoa</taxon>
        <taxon>Ecdysozoa</taxon>
        <taxon>Arthropoda</taxon>
        <taxon>Hexapoda</taxon>
        <taxon>Insecta</taxon>
        <taxon>Pterygota</taxon>
        <taxon>Neoptera</taxon>
        <taxon>Endopterygota</taxon>
        <taxon>Hymenoptera</taxon>
        <taxon>Apocrita</taxon>
        <taxon>Aculeata</taxon>
        <taxon>Formicoidea</taxon>
        <taxon>Formicidae</taxon>
        <taxon>Myrmicinae</taxon>
        <taxon>Mycetomoellerius</taxon>
    </lineage>
</organism>
<name>A0A151WSR9_9HYME</name>
<dbReference type="SUPFAM" id="SSF101447">
    <property type="entry name" value="Formin homology 2 domain (FH2 domain)"/>
    <property type="match status" value="1"/>
</dbReference>
<evidence type="ECO:0000256" key="1">
    <source>
        <dbReference type="SAM" id="MobiDB-lite"/>
    </source>
</evidence>
<evidence type="ECO:0000313" key="2">
    <source>
        <dbReference type="EMBL" id="KYQ50841.1"/>
    </source>
</evidence>
<gene>
    <name evidence="2" type="ORF">ALC60_09980</name>
</gene>
<evidence type="ECO:0000313" key="3">
    <source>
        <dbReference type="Proteomes" id="UP000075809"/>
    </source>
</evidence>
<sequence>MRETGFCGTQEREKERARKERKKSPPPSTSPPPPPPPPPPTPPRGNLSLIDRKFLCASTCEIFQRCPRLIHHGDHRSDTNRCFLIHTRYRSDARMTKRRDTFGMHEQQWRDEARWASHVEKRDGSMIEELRLNHCDDERCSRFGTQRRLSRVRDLPPMCKRRKSRTVSISSHVILRVAMALYGELAREYVATRSDVITWVNKRHECRMKPIAMLDASINIFGGVSVVSVLVQSAHEDTLSRAALALGCGGASQFNRFDIRLELS</sequence>
<feature type="region of interest" description="Disordered" evidence="1">
    <location>
        <begin position="1"/>
        <end position="48"/>
    </location>
</feature>
<proteinExistence type="predicted"/>
<accession>A0A151WSR9</accession>
<dbReference type="Proteomes" id="UP000075809">
    <property type="component" value="Unassembled WGS sequence"/>
</dbReference>
<feature type="compositionally biased region" description="Pro residues" evidence="1">
    <location>
        <begin position="25"/>
        <end position="43"/>
    </location>
</feature>
<dbReference type="AlphaFoldDB" id="A0A151WSR9"/>
<protein>
    <submittedName>
        <fullName evidence="2">Uncharacterized protein</fullName>
    </submittedName>
</protein>
<reference evidence="2 3" key="1">
    <citation type="submission" date="2015-09" db="EMBL/GenBank/DDBJ databases">
        <title>Trachymyrmex zeteki WGS genome.</title>
        <authorList>
            <person name="Nygaard S."/>
            <person name="Hu H."/>
            <person name="Boomsma J."/>
            <person name="Zhang G."/>
        </authorList>
    </citation>
    <scope>NUCLEOTIDE SEQUENCE [LARGE SCALE GENOMIC DNA]</scope>
    <source>
        <strain evidence="2">Tzet28-1</strain>
        <tissue evidence="2">Whole body</tissue>
    </source>
</reference>
<dbReference type="EMBL" id="KQ982769">
    <property type="protein sequence ID" value="KYQ50841.1"/>
    <property type="molecule type" value="Genomic_DNA"/>
</dbReference>